<keyword evidence="3 6" id="KW-0812">Transmembrane</keyword>
<feature type="transmembrane region" description="Helical" evidence="6">
    <location>
        <begin position="336"/>
        <end position="355"/>
    </location>
</feature>
<dbReference type="Pfam" id="PF03772">
    <property type="entry name" value="Competence"/>
    <property type="match status" value="1"/>
</dbReference>
<evidence type="ECO:0000259" key="7">
    <source>
        <dbReference type="Pfam" id="PF03772"/>
    </source>
</evidence>
<organism evidence="8 9">
    <name type="scientific">Candidatus Woesebacteria bacterium GW2011_GWA1_39_21b</name>
    <dbReference type="NCBI Taxonomy" id="1618551"/>
    <lineage>
        <taxon>Bacteria</taxon>
        <taxon>Candidatus Woeseibacteriota</taxon>
    </lineage>
</organism>
<comment type="caution">
    <text evidence="8">The sequence shown here is derived from an EMBL/GenBank/DDBJ whole genome shotgun (WGS) entry which is preliminary data.</text>
</comment>
<keyword evidence="4 6" id="KW-1133">Transmembrane helix</keyword>
<sequence length="356" mass="40140">MTRYLLWIILFILFCVRVIYFYQTQPSYPNDTKIRITDRITSEPIRYSNSQYIKLQGFKIYLPHYPEIYYGDRVVIEGKVQDDKLIEVRLVDKKEDKGFLYNFRRELLGFYQKSLPQPHSALIAGVTIGSKSNLGNDFWEALKKTGTAHVVVASGMNVTLVAKFLIATIVVFLPRKRAIPLALAGVWGYALLSGFEAPIIRAAVMGSITFASQEIGRLYYAWRALLISAFGMLFIRPEWITDVGFILSFAATASLMLFEAKVRKFIKFVPSIIREDFSTSLAAQVGVAPVLFVTFGQFNILSPIINAVVLWTIVPMTIIGMVSGIIGLIFEPIGTLILWLAYPLTSWFILVVGTFS</sequence>
<feature type="transmembrane region" description="Helical" evidence="6">
    <location>
        <begin position="243"/>
        <end position="260"/>
    </location>
</feature>
<evidence type="ECO:0000313" key="9">
    <source>
        <dbReference type="Proteomes" id="UP000034690"/>
    </source>
</evidence>
<dbReference type="InterPro" id="IPR004477">
    <property type="entry name" value="ComEC_N"/>
</dbReference>
<evidence type="ECO:0000313" key="8">
    <source>
        <dbReference type="EMBL" id="KKR11939.1"/>
    </source>
</evidence>
<dbReference type="GO" id="GO:0005886">
    <property type="term" value="C:plasma membrane"/>
    <property type="evidence" value="ECO:0007669"/>
    <property type="project" value="UniProtKB-SubCell"/>
</dbReference>
<dbReference type="AlphaFoldDB" id="A0A0G0N6W9"/>
<protein>
    <submittedName>
        <fullName evidence="8">ComEC/Rec2-related protein</fullName>
    </submittedName>
</protein>
<dbReference type="PANTHER" id="PTHR30619">
    <property type="entry name" value="DNA INTERNALIZATION/COMPETENCE PROTEIN COMEC/REC2"/>
    <property type="match status" value="1"/>
</dbReference>
<evidence type="ECO:0000256" key="5">
    <source>
        <dbReference type="ARBA" id="ARBA00023136"/>
    </source>
</evidence>
<comment type="subcellular location">
    <subcellularLocation>
        <location evidence="1">Cell membrane</location>
        <topology evidence="1">Multi-pass membrane protein</topology>
    </subcellularLocation>
</comment>
<evidence type="ECO:0000256" key="6">
    <source>
        <dbReference type="SAM" id="Phobius"/>
    </source>
</evidence>
<dbReference type="InterPro" id="IPR052159">
    <property type="entry name" value="Competence_DNA_uptake"/>
</dbReference>
<feature type="transmembrane region" description="Helical" evidence="6">
    <location>
        <begin position="6"/>
        <end position="23"/>
    </location>
</feature>
<dbReference type="PANTHER" id="PTHR30619:SF7">
    <property type="entry name" value="BETA-LACTAMASE DOMAIN PROTEIN"/>
    <property type="match status" value="1"/>
</dbReference>
<dbReference type="NCBIfam" id="TIGR00360">
    <property type="entry name" value="ComEC_N-term"/>
    <property type="match status" value="1"/>
</dbReference>
<evidence type="ECO:0000256" key="4">
    <source>
        <dbReference type="ARBA" id="ARBA00022989"/>
    </source>
</evidence>
<keyword evidence="5 6" id="KW-0472">Membrane</keyword>
<reference evidence="8 9" key="1">
    <citation type="journal article" date="2015" name="Nature">
        <title>rRNA introns, odd ribosomes, and small enigmatic genomes across a large radiation of phyla.</title>
        <authorList>
            <person name="Brown C.T."/>
            <person name="Hug L.A."/>
            <person name="Thomas B.C."/>
            <person name="Sharon I."/>
            <person name="Castelle C.J."/>
            <person name="Singh A."/>
            <person name="Wilkins M.J."/>
            <person name="Williams K.H."/>
            <person name="Banfield J.F."/>
        </authorList>
    </citation>
    <scope>NUCLEOTIDE SEQUENCE [LARGE SCALE GENOMIC DNA]</scope>
</reference>
<evidence type="ECO:0000256" key="3">
    <source>
        <dbReference type="ARBA" id="ARBA00022692"/>
    </source>
</evidence>
<proteinExistence type="predicted"/>
<dbReference type="Proteomes" id="UP000034690">
    <property type="component" value="Unassembled WGS sequence"/>
</dbReference>
<keyword evidence="2" id="KW-1003">Cell membrane</keyword>
<dbReference type="EMBL" id="LBWQ01000030">
    <property type="protein sequence ID" value="KKR11939.1"/>
    <property type="molecule type" value="Genomic_DNA"/>
</dbReference>
<gene>
    <name evidence="8" type="ORF">UT40_C0030G0003</name>
</gene>
<feature type="transmembrane region" description="Helical" evidence="6">
    <location>
        <begin position="179"/>
        <end position="199"/>
    </location>
</feature>
<feature type="transmembrane region" description="Helical" evidence="6">
    <location>
        <begin position="304"/>
        <end position="329"/>
    </location>
</feature>
<feature type="transmembrane region" description="Helical" evidence="6">
    <location>
        <begin position="150"/>
        <end position="173"/>
    </location>
</feature>
<feature type="transmembrane region" description="Helical" evidence="6">
    <location>
        <begin position="220"/>
        <end position="237"/>
    </location>
</feature>
<name>A0A0G0N6W9_9BACT</name>
<evidence type="ECO:0000256" key="1">
    <source>
        <dbReference type="ARBA" id="ARBA00004651"/>
    </source>
</evidence>
<accession>A0A0G0N6W9</accession>
<feature type="domain" description="ComEC/Rec2-related protein" evidence="7">
    <location>
        <begin position="127"/>
        <end position="355"/>
    </location>
</feature>
<evidence type="ECO:0000256" key="2">
    <source>
        <dbReference type="ARBA" id="ARBA00022475"/>
    </source>
</evidence>